<evidence type="ECO:0000256" key="3">
    <source>
        <dbReference type="ARBA" id="ARBA00022692"/>
    </source>
</evidence>
<evidence type="ECO:0000313" key="8">
    <source>
        <dbReference type="EMBL" id="CAD8879720.1"/>
    </source>
</evidence>
<dbReference type="GO" id="GO:0016020">
    <property type="term" value="C:membrane"/>
    <property type="evidence" value="ECO:0007669"/>
    <property type="project" value="UniProtKB-SubCell"/>
</dbReference>
<feature type="signal peptide" evidence="7">
    <location>
        <begin position="1"/>
        <end position="26"/>
    </location>
</feature>
<dbReference type="PANTHER" id="PTHR10766">
    <property type="entry name" value="TRANSMEMBRANE 9 SUPERFAMILY PROTEIN"/>
    <property type="match status" value="1"/>
</dbReference>
<proteinExistence type="inferred from homology"/>
<feature type="chain" id="PRO_5031592185" description="Transmembrane 9 superfamily member" evidence="7">
    <location>
        <begin position="27"/>
        <end position="674"/>
    </location>
</feature>
<comment type="subcellular location">
    <subcellularLocation>
        <location evidence="1">Membrane</location>
        <topology evidence="1">Multi-pass membrane protein</topology>
    </subcellularLocation>
</comment>
<dbReference type="AlphaFoldDB" id="A0A7S1FPG4"/>
<name>A0A7S1FPG4_9STRA</name>
<accession>A0A7S1FPG4</accession>
<evidence type="ECO:0000256" key="7">
    <source>
        <dbReference type="RuleBase" id="RU363079"/>
    </source>
</evidence>
<dbReference type="EMBL" id="HBFR01009528">
    <property type="protein sequence ID" value="CAD8879720.1"/>
    <property type="molecule type" value="Transcribed_RNA"/>
</dbReference>
<dbReference type="SUPFAM" id="SSF103473">
    <property type="entry name" value="MFS general substrate transporter"/>
    <property type="match status" value="1"/>
</dbReference>
<sequence length="674" mass="76741">MMAGASATPILFMTTLLSVTNFGADAFYVPGITAADYKKGDEVTMSVNSLTSIKTQLPFGYNRLPLCKPRNINRKRENIGELLAGDRIIDSPYHLQMQVDVNCKILCAAEPLDEKTFQRYTSLVERGYHHNFILDNLPGATQFNSETEGAAVARTHYAGGFPVGYADPNGEDRYVFNHLRFHVKYHQKNKDVAEYRVVQFSVDPMSVEHIVKGGKTVEQLRREAIAMSGADASSFLVNVKLSELIEKAGVNGCSDKNSMVKSAPLKLAEHKTIIYSYDVVWEESDILWATRWDIYLSENNIVPAQVHWFAITNSIMVVVILSVMIALILVRNLRRDIAGYNEVLTDEEKLEEQEESGWKLVHADVFRPPNKCPMLFCTFIGSGVQILITAIFSIVLSAIGFLNPARRGSLLTGLLVIYMLAGSPAGYFSARLYKSFKGREWQKCTLFTATLFPGVMFLFFIFLNTVLVFYHTTASVPFVDILILAVMWCCVSIPLVFFGSYFGYRREFIQYPTVTSKIARSIPPAVWFTDWKLSVFCCGLLPFSAVYVELFFIMTSMWMNQFYYVFGFALLVFFIAIITTALLCMLLVYYQLCSEDYLWWWRMFFSAGSIAIYVFLYSCWWYPQLNAKRFSVTTLMYFGYMGLISWGIFLMMGSVGFFSCYIFIRKMFGSIKVD</sequence>
<dbReference type="GO" id="GO:0072657">
    <property type="term" value="P:protein localization to membrane"/>
    <property type="evidence" value="ECO:0007669"/>
    <property type="project" value="TreeGrafter"/>
</dbReference>
<feature type="transmembrane region" description="Helical" evidence="7">
    <location>
        <begin position="600"/>
        <end position="623"/>
    </location>
</feature>
<dbReference type="Pfam" id="PF02990">
    <property type="entry name" value="EMP70"/>
    <property type="match status" value="1"/>
</dbReference>
<feature type="transmembrane region" description="Helical" evidence="7">
    <location>
        <begin position="375"/>
        <end position="402"/>
    </location>
</feature>
<feature type="transmembrane region" description="Helical" evidence="7">
    <location>
        <begin position="306"/>
        <end position="330"/>
    </location>
</feature>
<reference evidence="8" key="1">
    <citation type="submission" date="2021-01" db="EMBL/GenBank/DDBJ databases">
        <authorList>
            <person name="Corre E."/>
            <person name="Pelletier E."/>
            <person name="Niang G."/>
            <person name="Scheremetjew M."/>
            <person name="Finn R."/>
            <person name="Kale V."/>
            <person name="Holt S."/>
            <person name="Cochrane G."/>
            <person name="Meng A."/>
            <person name="Brown T."/>
            <person name="Cohen L."/>
        </authorList>
    </citation>
    <scope>NUCLEOTIDE SEQUENCE</scope>
    <source>
        <strain evidence="8">308</strain>
    </source>
</reference>
<evidence type="ECO:0000256" key="4">
    <source>
        <dbReference type="ARBA" id="ARBA00022729"/>
    </source>
</evidence>
<evidence type="ECO:0000256" key="5">
    <source>
        <dbReference type="ARBA" id="ARBA00022989"/>
    </source>
</evidence>
<comment type="similarity">
    <text evidence="2 7">Belongs to the nonaspanin (TM9SF) (TC 9.A.2) family.</text>
</comment>
<keyword evidence="4 7" id="KW-0732">Signal</keyword>
<feature type="transmembrane region" description="Helical" evidence="7">
    <location>
        <begin position="525"/>
        <end position="550"/>
    </location>
</feature>
<dbReference type="InterPro" id="IPR036259">
    <property type="entry name" value="MFS_trans_sf"/>
</dbReference>
<feature type="transmembrane region" description="Helical" evidence="7">
    <location>
        <begin position="445"/>
        <end position="469"/>
    </location>
</feature>
<organism evidence="8">
    <name type="scientific">Corethron hystrix</name>
    <dbReference type="NCBI Taxonomy" id="216773"/>
    <lineage>
        <taxon>Eukaryota</taxon>
        <taxon>Sar</taxon>
        <taxon>Stramenopiles</taxon>
        <taxon>Ochrophyta</taxon>
        <taxon>Bacillariophyta</taxon>
        <taxon>Coscinodiscophyceae</taxon>
        <taxon>Corethrophycidae</taxon>
        <taxon>Corethrales</taxon>
        <taxon>Corethraceae</taxon>
        <taxon>Corethron</taxon>
    </lineage>
</organism>
<protein>
    <recommendedName>
        <fullName evidence="7">Transmembrane 9 superfamily member</fullName>
    </recommendedName>
</protein>
<keyword evidence="3 7" id="KW-0812">Transmembrane</keyword>
<keyword evidence="6 7" id="KW-0472">Membrane</keyword>
<evidence type="ECO:0000256" key="6">
    <source>
        <dbReference type="ARBA" id="ARBA00023136"/>
    </source>
</evidence>
<evidence type="ECO:0000256" key="2">
    <source>
        <dbReference type="ARBA" id="ARBA00005227"/>
    </source>
</evidence>
<feature type="transmembrane region" description="Helical" evidence="7">
    <location>
        <begin position="643"/>
        <end position="664"/>
    </location>
</feature>
<feature type="transmembrane region" description="Helical" evidence="7">
    <location>
        <begin position="408"/>
        <end position="433"/>
    </location>
</feature>
<keyword evidence="5 7" id="KW-1133">Transmembrane helix</keyword>
<gene>
    <name evidence="8" type="ORF">CHYS00102_LOCUS6904</name>
</gene>
<feature type="transmembrane region" description="Helical" evidence="7">
    <location>
        <begin position="481"/>
        <end position="504"/>
    </location>
</feature>
<dbReference type="GO" id="GO:0005737">
    <property type="term" value="C:cytoplasm"/>
    <property type="evidence" value="ECO:0007669"/>
    <property type="project" value="UniProtKB-ARBA"/>
</dbReference>
<dbReference type="InterPro" id="IPR004240">
    <property type="entry name" value="EMP70"/>
</dbReference>
<feature type="transmembrane region" description="Helical" evidence="7">
    <location>
        <begin position="562"/>
        <end position="588"/>
    </location>
</feature>
<dbReference type="PANTHER" id="PTHR10766:SF111">
    <property type="entry name" value="TRANSMEMBRANE 9 SUPERFAMILY MEMBER 2"/>
    <property type="match status" value="1"/>
</dbReference>
<evidence type="ECO:0000256" key="1">
    <source>
        <dbReference type="ARBA" id="ARBA00004141"/>
    </source>
</evidence>